<dbReference type="SUPFAM" id="SSF54909">
    <property type="entry name" value="Dimeric alpha+beta barrel"/>
    <property type="match status" value="1"/>
</dbReference>
<name>A0A837D6J6_9PSEU</name>
<dbReference type="Pfam" id="PF03795">
    <property type="entry name" value="YCII"/>
    <property type="match status" value="1"/>
</dbReference>
<reference evidence="4 5" key="1">
    <citation type="submission" date="2014-10" db="EMBL/GenBank/DDBJ databases">
        <title>Genome sequence of Micropolyspora internatus JCM3315.</title>
        <authorList>
            <person name="Shin S.-K."/>
            <person name="Yi H."/>
        </authorList>
    </citation>
    <scope>NUCLEOTIDE SEQUENCE [LARGE SCALE GENOMIC DNA]</scope>
    <source>
        <strain evidence="4 5">JCM 3315</strain>
    </source>
</reference>
<sequence>MRYLMFVKSDEETEAGALPTEQELADMTAFNERLVKAGVMIDGNGLAPTSEGARVLFDEHNTPIVVDGPFTKAKDLVAGYWLVEVSSREEAVEWACRAPLGPGGQIEIRRVLTDENFGDSLTPELKEAEARMRDAEARRREELSR</sequence>
<evidence type="ECO:0000259" key="3">
    <source>
        <dbReference type="Pfam" id="PF03795"/>
    </source>
</evidence>
<evidence type="ECO:0000256" key="2">
    <source>
        <dbReference type="SAM" id="MobiDB-lite"/>
    </source>
</evidence>
<dbReference type="PANTHER" id="PTHR35174">
    <property type="entry name" value="BLL7171 PROTEIN-RELATED"/>
    <property type="match status" value="1"/>
</dbReference>
<proteinExistence type="inferred from homology"/>
<dbReference type="Proteomes" id="UP000030848">
    <property type="component" value="Unassembled WGS sequence"/>
</dbReference>
<protein>
    <submittedName>
        <fullName evidence="4">Dehydrogenase</fullName>
    </submittedName>
</protein>
<organism evidence="4 5">
    <name type="scientific">Saccharomonospora viridis</name>
    <dbReference type="NCBI Taxonomy" id="1852"/>
    <lineage>
        <taxon>Bacteria</taxon>
        <taxon>Bacillati</taxon>
        <taxon>Actinomycetota</taxon>
        <taxon>Actinomycetes</taxon>
        <taxon>Pseudonocardiales</taxon>
        <taxon>Pseudonocardiaceae</taxon>
        <taxon>Saccharomonospora</taxon>
    </lineage>
</organism>
<comment type="caution">
    <text evidence="4">The sequence shown here is derived from an EMBL/GenBank/DDBJ whole genome shotgun (WGS) entry which is preliminary data.</text>
</comment>
<dbReference type="Gene3D" id="3.30.70.1060">
    <property type="entry name" value="Dimeric alpha+beta barrel"/>
    <property type="match status" value="1"/>
</dbReference>
<dbReference type="PANTHER" id="PTHR35174:SF4">
    <property type="entry name" value="BLL7163 PROTEIN"/>
    <property type="match status" value="1"/>
</dbReference>
<evidence type="ECO:0000256" key="1">
    <source>
        <dbReference type="ARBA" id="ARBA00007689"/>
    </source>
</evidence>
<dbReference type="AlphaFoldDB" id="A0A837D6J6"/>
<evidence type="ECO:0000313" key="5">
    <source>
        <dbReference type="Proteomes" id="UP000030848"/>
    </source>
</evidence>
<comment type="similarity">
    <text evidence="1">Belongs to the YciI family.</text>
</comment>
<dbReference type="EMBL" id="JRZE01000006">
    <property type="protein sequence ID" value="KHF43220.1"/>
    <property type="molecule type" value="Genomic_DNA"/>
</dbReference>
<feature type="domain" description="YCII-related" evidence="3">
    <location>
        <begin position="1"/>
        <end position="112"/>
    </location>
</feature>
<accession>A0A837D6J6</accession>
<dbReference type="OrthoDB" id="668782at2"/>
<dbReference type="InterPro" id="IPR005545">
    <property type="entry name" value="YCII"/>
</dbReference>
<evidence type="ECO:0000313" key="4">
    <source>
        <dbReference type="EMBL" id="KHF43220.1"/>
    </source>
</evidence>
<gene>
    <name evidence="4" type="ORF">MINT15_34220</name>
</gene>
<dbReference type="InterPro" id="IPR011008">
    <property type="entry name" value="Dimeric_a/b-barrel"/>
</dbReference>
<feature type="compositionally biased region" description="Basic and acidic residues" evidence="2">
    <location>
        <begin position="124"/>
        <end position="145"/>
    </location>
</feature>
<feature type="region of interest" description="Disordered" evidence="2">
    <location>
        <begin position="119"/>
        <end position="145"/>
    </location>
</feature>
<dbReference type="RefSeq" id="WP_037313018.1">
    <property type="nucleotide sequence ID" value="NZ_FOWS01000001.1"/>
</dbReference>